<feature type="compositionally biased region" description="Pro residues" evidence="1">
    <location>
        <begin position="45"/>
        <end position="72"/>
    </location>
</feature>
<organism evidence="2 3">
    <name type="scientific">Porphyra umbilicalis</name>
    <name type="common">Purple laver</name>
    <name type="synonym">Red alga</name>
    <dbReference type="NCBI Taxonomy" id="2786"/>
    <lineage>
        <taxon>Eukaryota</taxon>
        <taxon>Rhodophyta</taxon>
        <taxon>Bangiophyceae</taxon>
        <taxon>Bangiales</taxon>
        <taxon>Bangiaceae</taxon>
        <taxon>Porphyra</taxon>
    </lineage>
</organism>
<evidence type="ECO:0000313" key="3">
    <source>
        <dbReference type="Proteomes" id="UP000218209"/>
    </source>
</evidence>
<evidence type="ECO:0000256" key="1">
    <source>
        <dbReference type="SAM" id="MobiDB-lite"/>
    </source>
</evidence>
<sequence>MALLQRLGRTLPSPLWATLTRRPVPPYPATRGACVTHQQQRSLRQPPPPPLSTAASPPPPSRASPSPPPSPPSSRGCRPPSA</sequence>
<dbReference type="EMBL" id="KV919078">
    <property type="protein sequence ID" value="OSX72196.1"/>
    <property type="molecule type" value="Genomic_DNA"/>
</dbReference>
<name>A0A1X6NUL4_PORUM</name>
<feature type="compositionally biased region" description="Low complexity" evidence="1">
    <location>
        <begin position="73"/>
        <end position="82"/>
    </location>
</feature>
<feature type="region of interest" description="Disordered" evidence="1">
    <location>
        <begin position="18"/>
        <end position="82"/>
    </location>
</feature>
<dbReference type="Proteomes" id="UP000218209">
    <property type="component" value="Unassembled WGS sequence"/>
</dbReference>
<proteinExistence type="predicted"/>
<keyword evidence="3" id="KW-1185">Reference proteome</keyword>
<reference evidence="2 3" key="1">
    <citation type="submission" date="2017-03" db="EMBL/GenBank/DDBJ databases">
        <title>WGS assembly of Porphyra umbilicalis.</title>
        <authorList>
            <person name="Brawley S.H."/>
            <person name="Blouin N.A."/>
            <person name="Ficko-Blean E."/>
            <person name="Wheeler G.L."/>
            <person name="Lohr M."/>
            <person name="Goodson H.V."/>
            <person name="Jenkins J.W."/>
            <person name="Blaby-Haas C.E."/>
            <person name="Helliwell K.E."/>
            <person name="Chan C."/>
            <person name="Marriage T."/>
            <person name="Bhattacharya D."/>
            <person name="Klein A.S."/>
            <person name="Badis Y."/>
            <person name="Brodie J."/>
            <person name="Cao Y."/>
            <person name="Collen J."/>
            <person name="Dittami S.M."/>
            <person name="Gachon C.M."/>
            <person name="Green B.R."/>
            <person name="Karpowicz S."/>
            <person name="Kim J.W."/>
            <person name="Kudahl U."/>
            <person name="Lin S."/>
            <person name="Michel G."/>
            <person name="Mittag M."/>
            <person name="Olson B.J."/>
            <person name="Pangilinan J."/>
            <person name="Peng Y."/>
            <person name="Qiu H."/>
            <person name="Shu S."/>
            <person name="Singer J.T."/>
            <person name="Smith A.G."/>
            <person name="Sprecher B.N."/>
            <person name="Wagner V."/>
            <person name="Wang W."/>
            <person name="Wang Z.-Y."/>
            <person name="Yan J."/>
            <person name="Yarish C."/>
            <person name="Zoeuner-Riek S."/>
            <person name="Zhuang Y."/>
            <person name="Zou Y."/>
            <person name="Lindquist E.A."/>
            <person name="Grimwood J."/>
            <person name="Barry K."/>
            <person name="Rokhsar D.S."/>
            <person name="Schmutz J."/>
            <person name="Stiller J.W."/>
            <person name="Grossman A.R."/>
            <person name="Prochnik S.E."/>
        </authorList>
    </citation>
    <scope>NUCLEOTIDE SEQUENCE [LARGE SCALE GENOMIC DNA]</scope>
    <source>
        <strain evidence="2">4086291</strain>
    </source>
</reference>
<dbReference type="AlphaFoldDB" id="A0A1X6NUL4"/>
<protein>
    <submittedName>
        <fullName evidence="2">Uncharacterized protein</fullName>
    </submittedName>
</protein>
<evidence type="ECO:0000313" key="2">
    <source>
        <dbReference type="EMBL" id="OSX72196.1"/>
    </source>
</evidence>
<gene>
    <name evidence="2" type="ORF">BU14_0459s0017</name>
</gene>
<accession>A0A1X6NUL4</accession>